<comment type="caution">
    <text evidence="1">The sequence shown here is derived from an EMBL/GenBank/DDBJ whole genome shotgun (WGS) entry which is preliminary data.</text>
</comment>
<accession>A0A124DXI7</accession>
<dbReference type="SUPFAM" id="SSF47240">
    <property type="entry name" value="Ferritin-like"/>
    <property type="match status" value="1"/>
</dbReference>
<dbReference type="AlphaFoldDB" id="A0A124DXI7"/>
<reference evidence="1 2" key="1">
    <citation type="journal article" date="2016" name="Genome Announc.">
        <title>Draft Genome Sequence of Paenibacillus amylolyticus Heshi-A3, Isolated from Fermented Rice Bran in a Japanese Fermented Seafood Dish.</title>
        <authorList>
            <person name="Akuzawa S."/>
            <person name="Nagaoka J."/>
            <person name="Kanekatsu M."/>
            <person name="Kubota E."/>
            <person name="Ohtake R."/>
            <person name="Suzuki T."/>
            <person name="Kanesaki Y."/>
        </authorList>
    </citation>
    <scope>NUCLEOTIDE SEQUENCE [LARGE SCALE GENOMIC DNA]</scope>
    <source>
        <strain evidence="1 2">Heshi-A3</strain>
    </source>
</reference>
<dbReference type="Proteomes" id="UP000069697">
    <property type="component" value="Unassembled WGS sequence"/>
</dbReference>
<gene>
    <name evidence="1" type="ORF">PAHA3_1244</name>
</gene>
<dbReference type="RefSeq" id="WP_062833910.1">
    <property type="nucleotide sequence ID" value="NZ_BCNV01000001.1"/>
</dbReference>
<dbReference type="GO" id="GO:0016491">
    <property type="term" value="F:oxidoreductase activity"/>
    <property type="evidence" value="ECO:0007669"/>
    <property type="project" value="InterPro"/>
</dbReference>
<proteinExistence type="predicted"/>
<evidence type="ECO:0000313" key="1">
    <source>
        <dbReference type="EMBL" id="GAS81170.1"/>
    </source>
</evidence>
<sequence>MNITFSKWVQYYRRNNQNLKYIHWDDNYKLTTNERKIIIKSIQQFQLGENSEGKHLIKRAQEYVHQTQDQDYYEALIEFIKEEQRHARDLGRFMKLQRIPLLRRHWVDNVFRRLRRYASLEQSVIVLLTAEIIAKLYYRALQKSTKSEVLIDLCSQILSDEEKHVQFQSETLHKFAQNRNVLFNRIVHILRRILFEGTLIIVWYQHKPVFKAGGYKLKSYYYECRHEFNLTKKIIANSQ</sequence>
<dbReference type="InterPro" id="IPR009078">
    <property type="entry name" value="Ferritin-like_SF"/>
</dbReference>
<name>A0A124DXI7_PAEAM</name>
<evidence type="ECO:0008006" key="3">
    <source>
        <dbReference type="Google" id="ProtNLM"/>
    </source>
</evidence>
<reference evidence="2" key="2">
    <citation type="submission" date="2016-01" db="EMBL/GenBank/DDBJ databases">
        <title>Draft Genome Sequence of Paenibacillus amylolyticus Heshi-A3 that Was Isolated from Fermented Rice Bran with Aging Salted Mackerel, Which Was Named Heshiko as Traditional Fermented Seafood in Japan.</title>
        <authorList>
            <person name="Akuzawa S."/>
            <person name="Nakagawa J."/>
            <person name="Kanekatsu T."/>
            <person name="Kubota E."/>
            <person name="Ohtake R."/>
            <person name="Suzuki T."/>
            <person name="Kanesaki Y."/>
        </authorList>
    </citation>
    <scope>NUCLEOTIDE SEQUENCE [LARGE SCALE GENOMIC DNA]</scope>
    <source>
        <strain evidence="2">Heshi-A3</strain>
    </source>
</reference>
<dbReference type="Gene3D" id="1.10.620.20">
    <property type="entry name" value="Ribonucleotide Reductase, subunit A"/>
    <property type="match status" value="1"/>
</dbReference>
<protein>
    <recommendedName>
        <fullName evidence="3">Ferritin-like domain-containing protein</fullName>
    </recommendedName>
</protein>
<dbReference type="EMBL" id="BCNV01000001">
    <property type="protein sequence ID" value="GAS81170.1"/>
    <property type="molecule type" value="Genomic_DNA"/>
</dbReference>
<dbReference type="CDD" id="cd00657">
    <property type="entry name" value="Ferritin_like"/>
    <property type="match status" value="1"/>
</dbReference>
<dbReference type="InterPro" id="IPR012348">
    <property type="entry name" value="RNR-like"/>
</dbReference>
<organism evidence="1 2">
    <name type="scientific">Paenibacillus amylolyticus</name>
    <dbReference type="NCBI Taxonomy" id="1451"/>
    <lineage>
        <taxon>Bacteria</taxon>
        <taxon>Bacillati</taxon>
        <taxon>Bacillota</taxon>
        <taxon>Bacilli</taxon>
        <taxon>Bacillales</taxon>
        <taxon>Paenibacillaceae</taxon>
        <taxon>Paenibacillus</taxon>
    </lineage>
</organism>
<evidence type="ECO:0000313" key="2">
    <source>
        <dbReference type="Proteomes" id="UP000069697"/>
    </source>
</evidence>